<sequence length="216" mass="23332">MSVELVLVRHGNTFGPGDRIVWVGKGEDLPLVPSGRAQAKALGDSLLAAGWTPTAIFSGGLKRQVEHLALAAPPGSPEAVRLEALDEVDYGDWGGLTTEEIVERFGAEEMIAWNERSVWPGGARWPETEAEVRGRVQSFLDDVSVGAFGERVLVCSSNGLLRWFLDAVPGALERARQEGTFKVKTGGVGRMVFEPAAAVPGWTVTHWNCPPSEFRP</sequence>
<dbReference type="InterPro" id="IPR029033">
    <property type="entry name" value="His_PPase_superfam"/>
</dbReference>
<feature type="active site" description="Tele-phosphohistidine intermediate" evidence="1">
    <location>
        <position position="10"/>
    </location>
</feature>
<dbReference type="SUPFAM" id="SSF53254">
    <property type="entry name" value="Phosphoglycerate mutase-like"/>
    <property type="match status" value="1"/>
</dbReference>
<dbReference type="InterPro" id="IPR013078">
    <property type="entry name" value="His_Pase_superF_clade-1"/>
</dbReference>
<dbReference type="AlphaFoldDB" id="A0A518EXF6"/>
<keyword evidence="3" id="KW-0378">Hydrolase</keyword>
<reference evidence="3 4" key="1">
    <citation type="submission" date="2019-02" db="EMBL/GenBank/DDBJ databases">
        <title>Deep-cultivation of Planctomycetes and their phenomic and genomic characterization uncovers novel biology.</title>
        <authorList>
            <person name="Wiegand S."/>
            <person name="Jogler M."/>
            <person name="Boedeker C."/>
            <person name="Pinto D."/>
            <person name="Vollmers J."/>
            <person name="Rivas-Marin E."/>
            <person name="Kohn T."/>
            <person name="Peeters S.H."/>
            <person name="Heuer A."/>
            <person name="Rast P."/>
            <person name="Oberbeckmann S."/>
            <person name="Bunk B."/>
            <person name="Jeske O."/>
            <person name="Meyerdierks A."/>
            <person name="Storesund J.E."/>
            <person name="Kallscheuer N."/>
            <person name="Luecker S."/>
            <person name="Lage O.M."/>
            <person name="Pohl T."/>
            <person name="Merkel B.J."/>
            <person name="Hornburger P."/>
            <person name="Mueller R.-W."/>
            <person name="Bruemmer F."/>
            <person name="Labrenz M."/>
            <person name="Spormann A.M."/>
            <person name="Op den Camp H."/>
            <person name="Overmann J."/>
            <person name="Amann R."/>
            <person name="Jetten M.S.M."/>
            <person name="Mascher T."/>
            <person name="Medema M.H."/>
            <person name="Devos D.P."/>
            <person name="Kaster A.-K."/>
            <person name="Ovreas L."/>
            <person name="Rohde M."/>
            <person name="Galperin M.Y."/>
            <person name="Jogler C."/>
        </authorList>
    </citation>
    <scope>NUCLEOTIDE SEQUENCE [LARGE SCALE GENOMIC DNA]</scope>
    <source>
        <strain evidence="3 4">Poly30</strain>
    </source>
</reference>
<dbReference type="GO" id="GO:0016791">
    <property type="term" value="F:phosphatase activity"/>
    <property type="evidence" value="ECO:0007669"/>
    <property type="project" value="TreeGrafter"/>
</dbReference>
<evidence type="ECO:0000256" key="2">
    <source>
        <dbReference type="PIRSR" id="PIRSR613078-2"/>
    </source>
</evidence>
<keyword evidence="4" id="KW-1185">Reference proteome</keyword>
<dbReference type="EMBL" id="CP036434">
    <property type="protein sequence ID" value="QDV08779.1"/>
    <property type="molecule type" value="Genomic_DNA"/>
</dbReference>
<dbReference type="PANTHER" id="PTHR48100">
    <property type="entry name" value="BROAD-SPECIFICITY PHOSPHATASE YOR283W-RELATED"/>
    <property type="match status" value="1"/>
</dbReference>
<name>A0A518EXF6_9BACT</name>
<evidence type="ECO:0000256" key="1">
    <source>
        <dbReference type="PIRSR" id="PIRSR613078-1"/>
    </source>
</evidence>
<dbReference type="Pfam" id="PF00300">
    <property type="entry name" value="His_Phos_1"/>
    <property type="match status" value="1"/>
</dbReference>
<dbReference type="SMART" id="SM00855">
    <property type="entry name" value="PGAM"/>
    <property type="match status" value="1"/>
</dbReference>
<evidence type="ECO:0000313" key="4">
    <source>
        <dbReference type="Proteomes" id="UP000320390"/>
    </source>
</evidence>
<evidence type="ECO:0000313" key="3">
    <source>
        <dbReference type="EMBL" id="QDV08779.1"/>
    </source>
</evidence>
<dbReference type="CDD" id="cd07067">
    <property type="entry name" value="HP_PGM_like"/>
    <property type="match status" value="1"/>
</dbReference>
<feature type="active site" description="Proton donor/acceptor" evidence="1">
    <location>
        <position position="87"/>
    </location>
</feature>
<dbReference type="OrthoDB" id="9782128at2"/>
<dbReference type="Proteomes" id="UP000320390">
    <property type="component" value="Chromosome"/>
</dbReference>
<protein>
    <submittedName>
        <fullName evidence="3">Phosphoserine phosphatase 1</fullName>
        <ecNumber evidence="3">3.1.3.3</ecNumber>
    </submittedName>
</protein>
<gene>
    <name evidence="3" type="primary">pspA_2</name>
    <name evidence="3" type="ORF">Poly30_43340</name>
</gene>
<dbReference type="InterPro" id="IPR050275">
    <property type="entry name" value="PGM_Phosphatase"/>
</dbReference>
<proteinExistence type="predicted"/>
<feature type="binding site" evidence="2">
    <location>
        <position position="63"/>
    </location>
    <ligand>
        <name>substrate</name>
    </ligand>
</feature>
<organism evidence="3 4">
    <name type="scientific">Saltatorellus ferox</name>
    <dbReference type="NCBI Taxonomy" id="2528018"/>
    <lineage>
        <taxon>Bacteria</taxon>
        <taxon>Pseudomonadati</taxon>
        <taxon>Planctomycetota</taxon>
        <taxon>Planctomycetia</taxon>
        <taxon>Planctomycetia incertae sedis</taxon>
        <taxon>Saltatorellus</taxon>
    </lineage>
</organism>
<feature type="binding site" evidence="2">
    <location>
        <begin position="87"/>
        <end position="90"/>
    </location>
    <ligand>
        <name>substrate</name>
    </ligand>
</feature>
<accession>A0A518EXF6</accession>
<dbReference type="PANTHER" id="PTHR48100:SF1">
    <property type="entry name" value="HISTIDINE PHOSPHATASE FAMILY PROTEIN-RELATED"/>
    <property type="match status" value="1"/>
</dbReference>
<dbReference type="GO" id="GO:0005737">
    <property type="term" value="C:cytoplasm"/>
    <property type="evidence" value="ECO:0007669"/>
    <property type="project" value="TreeGrafter"/>
</dbReference>
<dbReference type="Gene3D" id="3.40.50.1240">
    <property type="entry name" value="Phosphoglycerate mutase-like"/>
    <property type="match status" value="1"/>
</dbReference>
<dbReference type="EC" id="3.1.3.3" evidence="3"/>
<dbReference type="RefSeq" id="WP_145202032.1">
    <property type="nucleotide sequence ID" value="NZ_CP036434.1"/>
</dbReference>